<keyword evidence="1" id="KW-0732">Signal</keyword>
<evidence type="ECO:0008006" key="4">
    <source>
        <dbReference type="Google" id="ProtNLM"/>
    </source>
</evidence>
<proteinExistence type="predicted"/>
<dbReference type="OrthoDB" id="3873271at2"/>
<dbReference type="AlphaFoldDB" id="A0A4Q9KFD0"/>
<feature type="signal peptide" evidence="1">
    <location>
        <begin position="1"/>
        <end position="33"/>
    </location>
</feature>
<dbReference type="EMBL" id="SDMQ01000004">
    <property type="protein sequence ID" value="TBT85843.1"/>
    <property type="molecule type" value="Genomic_DNA"/>
</dbReference>
<organism evidence="2 3">
    <name type="scientific">Propioniciclava sinopodophylli</name>
    <dbReference type="NCBI Taxonomy" id="1837344"/>
    <lineage>
        <taxon>Bacteria</taxon>
        <taxon>Bacillati</taxon>
        <taxon>Actinomycetota</taxon>
        <taxon>Actinomycetes</taxon>
        <taxon>Propionibacteriales</taxon>
        <taxon>Propionibacteriaceae</taxon>
        <taxon>Propioniciclava</taxon>
    </lineage>
</organism>
<protein>
    <recommendedName>
        <fullName evidence="4">Spore-associated protein A</fullName>
    </recommendedName>
</protein>
<dbReference type="RefSeq" id="WP_131167493.1">
    <property type="nucleotide sequence ID" value="NZ_SDMQ01000004.1"/>
</dbReference>
<dbReference type="Proteomes" id="UP000292373">
    <property type="component" value="Unassembled WGS sequence"/>
</dbReference>
<evidence type="ECO:0000313" key="3">
    <source>
        <dbReference type="Proteomes" id="UP000292373"/>
    </source>
</evidence>
<comment type="caution">
    <text evidence="2">The sequence shown here is derived from an EMBL/GenBank/DDBJ whole genome shotgun (WGS) entry which is preliminary data.</text>
</comment>
<name>A0A4Q9KFD0_9ACTN</name>
<evidence type="ECO:0000256" key="1">
    <source>
        <dbReference type="SAM" id="SignalP"/>
    </source>
</evidence>
<feature type="chain" id="PRO_5020181694" description="Spore-associated protein A" evidence="1">
    <location>
        <begin position="34"/>
        <end position="151"/>
    </location>
</feature>
<keyword evidence="3" id="KW-1185">Reference proteome</keyword>
<evidence type="ECO:0000313" key="2">
    <source>
        <dbReference type="EMBL" id="TBT85843.1"/>
    </source>
</evidence>
<sequence>MTVRSRLSKLALATAATAGSLALLVSSATPAEAAFSRSPYGTSVGTSCSGSKTTYNYPGGAPFAIEVYYSTASGGTNCVKLINKSGRYADMRVKLEVPANNYAYAQDVGYYRSYAGAVRVHNTNGKCINVWSDVVQSGKYYSRDLVQVHCG</sequence>
<gene>
    <name evidence="2" type="ORF">ET989_05145</name>
</gene>
<reference evidence="2 3" key="1">
    <citation type="submission" date="2019-01" db="EMBL/GenBank/DDBJ databases">
        <title>Lactibacter flavus gen. nov., sp. nov., a novel bacterium of the family Propionibacteriaceae isolated from raw milk and dairy products.</title>
        <authorList>
            <person name="Huptas C."/>
            <person name="Wenning M."/>
            <person name="Breitenwieser F."/>
            <person name="Doll E."/>
            <person name="Von Neubeck M."/>
            <person name="Busse H.-J."/>
            <person name="Scherer S."/>
        </authorList>
    </citation>
    <scope>NUCLEOTIDE SEQUENCE [LARGE SCALE GENOMIC DNA]</scope>
    <source>
        <strain evidence="2 3">KCTC 33808</strain>
    </source>
</reference>
<accession>A0A4Q9KFD0</accession>